<evidence type="ECO:0000313" key="3">
    <source>
        <dbReference type="Proteomes" id="UP000198935"/>
    </source>
</evidence>
<organism evidence="2 3">
    <name type="scientific">Evansella caseinilytica</name>
    <dbReference type="NCBI Taxonomy" id="1503961"/>
    <lineage>
        <taxon>Bacteria</taxon>
        <taxon>Bacillati</taxon>
        <taxon>Bacillota</taxon>
        <taxon>Bacilli</taxon>
        <taxon>Bacillales</taxon>
        <taxon>Bacillaceae</taxon>
        <taxon>Evansella</taxon>
    </lineage>
</organism>
<dbReference type="AlphaFoldDB" id="A0A1H3HPV8"/>
<evidence type="ECO:0008006" key="4">
    <source>
        <dbReference type="Google" id="ProtNLM"/>
    </source>
</evidence>
<evidence type="ECO:0000256" key="1">
    <source>
        <dbReference type="SAM" id="SignalP"/>
    </source>
</evidence>
<dbReference type="OrthoDB" id="2360336at2"/>
<keyword evidence="1" id="KW-0732">Signal</keyword>
<dbReference type="Proteomes" id="UP000198935">
    <property type="component" value="Unassembled WGS sequence"/>
</dbReference>
<protein>
    <recommendedName>
        <fullName evidence="4">DUF1672 family protein</fullName>
    </recommendedName>
</protein>
<accession>A0A1H3HPV8</accession>
<sequence>MKKRLGLISISLIFLVGGCMTMSDDNNKENQQANQPTEEEFNDRYVSVNDYTGEGYNLPNGEATEPIAKEKFAEIEAAMKQFFLDEYKTEVIVHNAVGNVHGATVFVESVGEPHFHTYAMIGIDVEKDKILTDQIWTETDQVEQGIFSGLLAMIMNEEFAALDAYIEKLVSENPIVGLREEAVNNVKANAYSTPYYFVQTMTFLTEMERLNNIYFENPEISKEELKDHFDEEAFKEGKMGISINLYMKEPGVEPDRKLFTQIVENITKLDNIPPGRYSIYLHDNTINKLSAIGDKENSLEEIDIIK</sequence>
<feature type="chain" id="PRO_5038376812" description="DUF1672 family protein" evidence="1">
    <location>
        <begin position="22"/>
        <end position="306"/>
    </location>
</feature>
<feature type="signal peptide" evidence="1">
    <location>
        <begin position="1"/>
        <end position="21"/>
    </location>
</feature>
<keyword evidence="3" id="KW-1185">Reference proteome</keyword>
<dbReference type="Pfam" id="PF07901">
    <property type="entry name" value="DUF1672"/>
    <property type="match status" value="1"/>
</dbReference>
<name>A0A1H3HPV8_9BACI</name>
<reference evidence="3" key="1">
    <citation type="submission" date="2016-10" db="EMBL/GenBank/DDBJ databases">
        <authorList>
            <person name="Varghese N."/>
            <person name="Submissions S."/>
        </authorList>
    </citation>
    <scope>NUCLEOTIDE SEQUENCE [LARGE SCALE GENOMIC DNA]</scope>
    <source>
        <strain evidence="3">SP</strain>
    </source>
</reference>
<proteinExistence type="predicted"/>
<dbReference type="EMBL" id="FNPI01000001">
    <property type="protein sequence ID" value="SDY17450.1"/>
    <property type="molecule type" value="Genomic_DNA"/>
</dbReference>
<dbReference type="STRING" id="1503961.SAMN05421736_101572"/>
<evidence type="ECO:0000313" key="2">
    <source>
        <dbReference type="EMBL" id="SDY17450.1"/>
    </source>
</evidence>
<dbReference type="PROSITE" id="PS51257">
    <property type="entry name" value="PROKAR_LIPOPROTEIN"/>
    <property type="match status" value="1"/>
</dbReference>
<gene>
    <name evidence="2" type="ORF">SAMN05421736_101572</name>
</gene>
<dbReference type="InterPro" id="IPR012873">
    <property type="entry name" value="DUF1672"/>
</dbReference>